<organism evidence="1 2">
    <name type="scientific">Leptospira kirschneri serovar Bulgarica str. Nikolaevo</name>
    <dbReference type="NCBI Taxonomy" id="1240687"/>
    <lineage>
        <taxon>Bacteria</taxon>
        <taxon>Pseudomonadati</taxon>
        <taxon>Spirochaetota</taxon>
        <taxon>Spirochaetia</taxon>
        <taxon>Leptospirales</taxon>
        <taxon>Leptospiraceae</taxon>
        <taxon>Leptospira</taxon>
    </lineage>
</organism>
<dbReference type="PATRIC" id="fig|1240687.3.peg.1757"/>
<sequence>MEKTIHAQFLVDDKGKKSSVVLPVEEYNSILENSKELEKINALLVRLVATLPSKDKSPKEFQKVVAKILKSSKSIESSLNLEYKEAILQTLKTLQQLSAQKFGMSEEEPPKEEILAGIKQGFREAKLIQEGKLKAKSMKELLDEL</sequence>
<evidence type="ECO:0000313" key="1">
    <source>
        <dbReference type="EMBL" id="EMK24672.1"/>
    </source>
</evidence>
<gene>
    <name evidence="1" type="ORF">LEP1GSC008_1667</name>
</gene>
<dbReference type="RefSeq" id="WP_020763213.1">
    <property type="nucleotide sequence ID" value="NZ_ANCE01000088.1"/>
</dbReference>
<comment type="caution">
    <text evidence="1">The sequence shown here is derived from an EMBL/GenBank/DDBJ whole genome shotgun (WGS) entry which is preliminary data.</text>
</comment>
<dbReference type="AlphaFoldDB" id="M6FC90"/>
<proteinExistence type="predicted"/>
<name>M6FC90_9LEPT</name>
<accession>M6FC90</accession>
<reference evidence="1 2" key="1">
    <citation type="submission" date="2013-01" db="EMBL/GenBank/DDBJ databases">
        <authorList>
            <person name="Harkins D.M."/>
            <person name="Durkin A.S."/>
            <person name="Brinkac L.M."/>
            <person name="Haft D.H."/>
            <person name="Selengut J.D."/>
            <person name="Sanka R."/>
            <person name="DePew J."/>
            <person name="Purushe J."/>
            <person name="Galloway R.L."/>
            <person name="Vinetz J.M."/>
            <person name="Sutton G.G."/>
            <person name="Nierman W.C."/>
            <person name="Fouts D.E."/>
        </authorList>
    </citation>
    <scope>NUCLEOTIDE SEQUENCE [LARGE SCALE GENOMIC DNA]</scope>
    <source>
        <strain evidence="1 2">Nikolaevo</strain>
    </source>
</reference>
<dbReference type="OrthoDB" id="344755at2"/>
<dbReference type="Proteomes" id="UP000011980">
    <property type="component" value="Unassembled WGS sequence"/>
</dbReference>
<dbReference type="EMBL" id="ANCE01000088">
    <property type="protein sequence ID" value="EMK24672.1"/>
    <property type="molecule type" value="Genomic_DNA"/>
</dbReference>
<protein>
    <submittedName>
        <fullName evidence="1">Uncharacterized protein</fullName>
    </submittedName>
</protein>
<evidence type="ECO:0000313" key="2">
    <source>
        <dbReference type="Proteomes" id="UP000011980"/>
    </source>
</evidence>